<dbReference type="EMBL" id="JAMZIH010007969">
    <property type="protein sequence ID" value="KAJ1672698.1"/>
    <property type="molecule type" value="Genomic_DNA"/>
</dbReference>
<keyword evidence="2" id="KW-1185">Reference proteome</keyword>
<gene>
    <name evidence="1" type="ORF">EV182_006672</name>
</gene>
<dbReference type="Proteomes" id="UP001145114">
    <property type="component" value="Unassembled WGS sequence"/>
</dbReference>
<accession>A0ACC1HC85</accession>
<feature type="non-terminal residue" evidence="1">
    <location>
        <position position="287"/>
    </location>
</feature>
<evidence type="ECO:0000313" key="1">
    <source>
        <dbReference type="EMBL" id="KAJ1672698.1"/>
    </source>
</evidence>
<reference evidence="1" key="1">
    <citation type="submission" date="2022-06" db="EMBL/GenBank/DDBJ databases">
        <title>Phylogenomic reconstructions and comparative analyses of Kickxellomycotina fungi.</title>
        <authorList>
            <person name="Reynolds N.K."/>
            <person name="Stajich J.E."/>
            <person name="Barry K."/>
            <person name="Grigoriev I.V."/>
            <person name="Crous P."/>
            <person name="Smith M.E."/>
        </authorList>
    </citation>
    <scope>NUCLEOTIDE SEQUENCE</scope>
    <source>
        <strain evidence="1">RSA 2271</strain>
    </source>
</reference>
<organism evidence="1 2">
    <name type="scientific">Spiromyces aspiralis</name>
    <dbReference type="NCBI Taxonomy" id="68401"/>
    <lineage>
        <taxon>Eukaryota</taxon>
        <taxon>Fungi</taxon>
        <taxon>Fungi incertae sedis</taxon>
        <taxon>Zoopagomycota</taxon>
        <taxon>Kickxellomycotina</taxon>
        <taxon>Kickxellomycetes</taxon>
        <taxon>Kickxellales</taxon>
        <taxon>Kickxellaceae</taxon>
        <taxon>Spiromyces</taxon>
    </lineage>
</organism>
<proteinExistence type="predicted"/>
<evidence type="ECO:0000313" key="2">
    <source>
        <dbReference type="Proteomes" id="UP001145114"/>
    </source>
</evidence>
<sequence length="287" mass="31183">MYPAIPEFTPISVSGVDAPAAQSQFNLDPTGIQPQIVTPPNGVRSMASRPNIARQQLYGPETPAMADPLAMQRTILSLLQARQMGLQCRAAPDSNDDGDSSQALEVEDLVDSEHIDAIPTSREDGRDKGGEEEEKGEEEIGSKEAVSSVASTPDEDQRAMASQYMSSRDLNELFPSLGEIEIEERSLIITEPLIREMTLVRAGAGRAHGVRAAGIPANRTPVQPVSYLETIREVAKKSVGGNEHDQRRILPHKPIGNPPKADCDVTTNPKDDVVDKIAIMLNRINYL</sequence>
<comment type="caution">
    <text evidence="1">The sequence shown here is derived from an EMBL/GenBank/DDBJ whole genome shotgun (WGS) entry which is preliminary data.</text>
</comment>
<name>A0ACC1HC85_9FUNG</name>
<protein>
    <submittedName>
        <fullName evidence="1">Uncharacterized protein</fullName>
    </submittedName>
</protein>